<dbReference type="EMBL" id="CAINUL010000019">
    <property type="protein sequence ID" value="CAD0115152.1"/>
    <property type="molecule type" value="Genomic_DNA"/>
</dbReference>
<protein>
    <submittedName>
        <fullName evidence="1">Uncharacterized protein</fullName>
    </submittedName>
</protein>
<keyword evidence="2" id="KW-1185">Reference proteome</keyword>
<name>A0A9N8KS72_9PEZI</name>
<comment type="caution">
    <text evidence="1">The sequence shown here is derived from an EMBL/GenBank/DDBJ whole genome shotgun (WGS) entry which is preliminary data.</text>
</comment>
<reference evidence="1" key="1">
    <citation type="submission" date="2020-06" db="EMBL/GenBank/DDBJ databases">
        <authorList>
            <person name="Onetto C."/>
        </authorList>
    </citation>
    <scope>NUCLEOTIDE SEQUENCE</scope>
</reference>
<sequence length="363" mass="40968">MASQSNSQYVLDDAQRRTLQHRLLLEEQQRRIESRKMLEASYRAPICPNYSVSGHSGCWYCHQNGNVQSSTSTDNLLRSLARSQFQASPSPVPTATPTSIKTETPYLLSSASTTSTIPLMDDENQEPYRHLISSKPHMPDPTPIKSAAVAPLPVLPKSRPAPPLPWKELPLEKGFVSVCIPPTFTHFLYLPVEVRKRIYTYLVHNGEYGLLMPKDTRAYHQAPITRVNRQIRSESVEMVYKVNAYDAKNRELIKFGLLSFKDRVGDSRLKLIRNWTWYTAKRNLCINFPTDGGGYPYQITYNGPQGNDEINAVAKERANQVFNYLKKQGALNGFTAEHVGAISDIVLRITPKVKAKTDGESTK</sequence>
<dbReference type="AlphaFoldDB" id="A0A9N8KS72"/>
<organism evidence="1 2">
    <name type="scientific">Aureobasidium uvarum</name>
    <dbReference type="NCBI Taxonomy" id="2773716"/>
    <lineage>
        <taxon>Eukaryota</taxon>
        <taxon>Fungi</taxon>
        <taxon>Dikarya</taxon>
        <taxon>Ascomycota</taxon>
        <taxon>Pezizomycotina</taxon>
        <taxon>Dothideomycetes</taxon>
        <taxon>Dothideomycetidae</taxon>
        <taxon>Dothideales</taxon>
        <taxon>Saccotheciaceae</taxon>
        <taxon>Aureobasidium</taxon>
    </lineage>
</organism>
<accession>A0A9N8KS72</accession>
<gene>
    <name evidence="1" type="ORF">AWRI4620_LOCUS9407</name>
</gene>
<evidence type="ECO:0000313" key="1">
    <source>
        <dbReference type="EMBL" id="CAD0115152.1"/>
    </source>
</evidence>
<dbReference type="OrthoDB" id="62952at2759"/>
<dbReference type="Proteomes" id="UP000745764">
    <property type="component" value="Unassembled WGS sequence"/>
</dbReference>
<evidence type="ECO:0000313" key="2">
    <source>
        <dbReference type="Proteomes" id="UP000745764"/>
    </source>
</evidence>
<proteinExistence type="predicted"/>